<feature type="domain" description="Small ribosomal subunit protein uS4 N-terminal" evidence="10">
    <location>
        <begin position="3"/>
        <end position="97"/>
    </location>
</feature>
<keyword evidence="2 7" id="KW-0699">rRNA-binding</keyword>
<comment type="subunit">
    <text evidence="7">Part of the 30S ribosomal subunit. Contacts protein S5. The interaction surface between S4 and S5 is involved in control of translational fidelity.</text>
</comment>
<accession>A0A5C6AEL1</accession>
<dbReference type="PANTHER" id="PTHR11831">
    <property type="entry name" value="30S 40S RIBOSOMAL PROTEIN"/>
    <property type="match status" value="1"/>
</dbReference>
<organism evidence="11 12">
    <name type="scientific">Botrimarina colliarenosi</name>
    <dbReference type="NCBI Taxonomy" id="2528001"/>
    <lineage>
        <taxon>Bacteria</taxon>
        <taxon>Pseudomonadati</taxon>
        <taxon>Planctomycetota</taxon>
        <taxon>Planctomycetia</taxon>
        <taxon>Pirellulales</taxon>
        <taxon>Lacipirellulaceae</taxon>
        <taxon>Botrimarina</taxon>
    </lineage>
</organism>
<evidence type="ECO:0000259" key="10">
    <source>
        <dbReference type="SMART" id="SM01390"/>
    </source>
</evidence>
<comment type="function">
    <text evidence="7">With S5 and S12 plays an important role in translational accuracy.</text>
</comment>
<dbReference type="GO" id="GO:0019843">
    <property type="term" value="F:rRNA binding"/>
    <property type="evidence" value="ECO:0007669"/>
    <property type="project" value="UniProtKB-UniRule"/>
</dbReference>
<dbReference type="SUPFAM" id="SSF55174">
    <property type="entry name" value="Alpha-L RNA-binding motif"/>
    <property type="match status" value="1"/>
</dbReference>
<dbReference type="InterPro" id="IPR001912">
    <property type="entry name" value="Ribosomal_uS4_N"/>
</dbReference>
<dbReference type="Proteomes" id="UP000317421">
    <property type="component" value="Unassembled WGS sequence"/>
</dbReference>
<evidence type="ECO:0000313" key="11">
    <source>
        <dbReference type="EMBL" id="TWT96673.1"/>
    </source>
</evidence>
<dbReference type="InterPro" id="IPR002942">
    <property type="entry name" value="S4_RNA-bd"/>
</dbReference>
<evidence type="ECO:0000256" key="5">
    <source>
        <dbReference type="ARBA" id="ARBA00023274"/>
    </source>
</evidence>
<evidence type="ECO:0000256" key="3">
    <source>
        <dbReference type="ARBA" id="ARBA00022884"/>
    </source>
</evidence>
<proteinExistence type="inferred from homology"/>
<evidence type="ECO:0000313" key="12">
    <source>
        <dbReference type="Proteomes" id="UP000317421"/>
    </source>
</evidence>
<dbReference type="RefSeq" id="WP_146445192.1">
    <property type="nucleotide sequence ID" value="NZ_SJPR01000003.1"/>
</dbReference>
<dbReference type="PANTHER" id="PTHR11831:SF4">
    <property type="entry name" value="SMALL RIBOSOMAL SUBUNIT PROTEIN US4M"/>
    <property type="match status" value="1"/>
</dbReference>
<sequence>MARYTGPVCRLCRRDGAKLFLKGMRCDSAKCAFERREGPPGQQTPRRGKMTNYGIQLREKQKLKHYYGVLEKQFRLYFQKAERSKGNTGEVLMSLLERRLDNVVHRLGFGVSRAQARQLIAHGHITVNGRKCTIPSALVRAGDVIRVKNRANSLDSVRSAQSENSKMIPDYLAVTESQVPEGIVGRLPAAEDVSLPIETHLIIELCSR</sequence>
<keyword evidence="4 7" id="KW-0689">Ribosomal protein</keyword>
<evidence type="ECO:0000256" key="1">
    <source>
        <dbReference type="ARBA" id="ARBA00007465"/>
    </source>
</evidence>
<evidence type="ECO:0000256" key="8">
    <source>
        <dbReference type="RuleBase" id="RU003699"/>
    </source>
</evidence>
<dbReference type="GO" id="GO:0003735">
    <property type="term" value="F:structural constituent of ribosome"/>
    <property type="evidence" value="ECO:0007669"/>
    <property type="project" value="InterPro"/>
</dbReference>
<gene>
    <name evidence="7 11" type="primary">rpsD</name>
    <name evidence="11" type="ORF">Pla108_24470</name>
</gene>
<dbReference type="FunFam" id="3.10.290.10:FF:000001">
    <property type="entry name" value="30S ribosomal protein S4"/>
    <property type="match status" value="1"/>
</dbReference>
<dbReference type="Gene3D" id="3.10.290.10">
    <property type="entry name" value="RNA-binding S4 domain"/>
    <property type="match status" value="1"/>
</dbReference>
<dbReference type="InterPro" id="IPR022801">
    <property type="entry name" value="Ribosomal_uS4"/>
</dbReference>
<protein>
    <recommendedName>
        <fullName evidence="6 7">Small ribosomal subunit protein uS4</fullName>
    </recommendedName>
</protein>
<dbReference type="OrthoDB" id="9803672at2"/>
<dbReference type="EMBL" id="SJPR01000003">
    <property type="protein sequence ID" value="TWT96673.1"/>
    <property type="molecule type" value="Genomic_DNA"/>
</dbReference>
<dbReference type="Pfam" id="PF01479">
    <property type="entry name" value="S4"/>
    <property type="match status" value="1"/>
</dbReference>
<comment type="function">
    <text evidence="7">One of the primary rRNA binding proteins, it binds directly to 16S rRNA where it nucleates assembly of the body of the 30S subunit.</text>
</comment>
<dbReference type="AlphaFoldDB" id="A0A5C6AEL1"/>
<reference evidence="11 12" key="1">
    <citation type="submission" date="2019-02" db="EMBL/GenBank/DDBJ databases">
        <title>Deep-cultivation of Planctomycetes and their phenomic and genomic characterization uncovers novel biology.</title>
        <authorList>
            <person name="Wiegand S."/>
            <person name="Jogler M."/>
            <person name="Boedeker C."/>
            <person name="Pinto D."/>
            <person name="Vollmers J."/>
            <person name="Rivas-Marin E."/>
            <person name="Kohn T."/>
            <person name="Peeters S.H."/>
            <person name="Heuer A."/>
            <person name="Rast P."/>
            <person name="Oberbeckmann S."/>
            <person name="Bunk B."/>
            <person name="Jeske O."/>
            <person name="Meyerdierks A."/>
            <person name="Storesund J.E."/>
            <person name="Kallscheuer N."/>
            <person name="Luecker S."/>
            <person name="Lage O.M."/>
            <person name="Pohl T."/>
            <person name="Merkel B.J."/>
            <person name="Hornburger P."/>
            <person name="Mueller R.-W."/>
            <person name="Bruemmer F."/>
            <person name="Labrenz M."/>
            <person name="Spormann A.M."/>
            <person name="Op Den Camp H."/>
            <person name="Overmann J."/>
            <person name="Amann R."/>
            <person name="Jetten M.S.M."/>
            <person name="Mascher T."/>
            <person name="Medema M.H."/>
            <person name="Devos D.P."/>
            <person name="Kaster A.-K."/>
            <person name="Ovreas L."/>
            <person name="Rohde M."/>
            <person name="Galperin M.Y."/>
            <person name="Jogler C."/>
        </authorList>
    </citation>
    <scope>NUCLEOTIDE SEQUENCE [LARGE SCALE GENOMIC DNA]</scope>
    <source>
        <strain evidence="11 12">Pla108</strain>
    </source>
</reference>
<comment type="caution">
    <text evidence="11">The sequence shown here is derived from an EMBL/GenBank/DDBJ whole genome shotgun (WGS) entry which is preliminary data.</text>
</comment>
<dbReference type="InterPro" id="IPR005709">
    <property type="entry name" value="Ribosomal_uS4_bac-type"/>
</dbReference>
<dbReference type="GO" id="GO:0006412">
    <property type="term" value="P:translation"/>
    <property type="evidence" value="ECO:0007669"/>
    <property type="project" value="UniProtKB-UniRule"/>
</dbReference>
<dbReference type="PROSITE" id="PS00632">
    <property type="entry name" value="RIBOSOMAL_S4"/>
    <property type="match status" value="1"/>
</dbReference>
<keyword evidence="12" id="KW-1185">Reference proteome</keyword>
<dbReference type="PROSITE" id="PS50889">
    <property type="entry name" value="S4"/>
    <property type="match status" value="1"/>
</dbReference>
<evidence type="ECO:0000256" key="4">
    <source>
        <dbReference type="ARBA" id="ARBA00022980"/>
    </source>
</evidence>
<evidence type="ECO:0000256" key="7">
    <source>
        <dbReference type="HAMAP-Rule" id="MF_01306"/>
    </source>
</evidence>
<evidence type="ECO:0000259" key="9">
    <source>
        <dbReference type="SMART" id="SM00363"/>
    </source>
</evidence>
<dbReference type="NCBIfam" id="TIGR01017">
    <property type="entry name" value="rpsD_bact"/>
    <property type="match status" value="1"/>
</dbReference>
<keyword evidence="3 7" id="KW-0694">RNA-binding</keyword>
<dbReference type="Gene3D" id="1.10.1050.10">
    <property type="entry name" value="Ribosomal Protein S4 Delta 41, Chain A, domain 1"/>
    <property type="match status" value="1"/>
</dbReference>
<feature type="domain" description="RNA-binding S4" evidence="9">
    <location>
        <begin position="98"/>
        <end position="162"/>
    </location>
</feature>
<comment type="similarity">
    <text evidence="1 7 8">Belongs to the universal ribosomal protein uS4 family.</text>
</comment>
<dbReference type="CDD" id="cd00165">
    <property type="entry name" value="S4"/>
    <property type="match status" value="1"/>
</dbReference>
<dbReference type="InterPro" id="IPR036986">
    <property type="entry name" value="S4_RNA-bd_sf"/>
</dbReference>
<name>A0A5C6AEL1_9BACT</name>
<dbReference type="SMART" id="SM01390">
    <property type="entry name" value="Ribosomal_S4"/>
    <property type="match status" value="1"/>
</dbReference>
<dbReference type="GO" id="GO:0015935">
    <property type="term" value="C:small ribosomal subunit"/>
    <property type="evidence" value="ECO:0007669"/>
    <property type="project" value="InterPro"/>
</dbReference>
<evidence type="ECO:0000256" key="2">
    <source>
        <dbReference type="ARBA" id="ARBA00022730"/>
    </source>
</evidence>
<keyword evidence="5 7" id="KW-0687">Ribonucleoprotein</keyword>
<dbReference type="SMART" id="SM00363">
    <property type="entry name" value="S4"/>
    <property type="match status" value="1"/>
</dbReference>
<dbReference type="Pfam" id="PF00163">
    <property type="entry name" value="Ribosomal_S4"/>
    <property type="match status" value="1"/>
</dbReference>
<dbReference type="FunFam" id="1.10.1050.10:FF:000001">
    <property type="entry name" value="30S ribosomal protein S4"/>
    <property type="match status" value="1"/>
</dbReference>
<dbReference type="NCBIfam" id="NF003717">
    <property type="entry name" value="PRK05327.1"/>
    <property type="match status" value="1"/>
</dbReference>
<dbReference type="GO" id="GO:0042274">
    <property type="term" value="P:ribosomal small subunit biogenesis"/>
    <property type="evidence" value="ECO:0007669"/>
    <property type="project" value="TreeGrafter"/>
</dbReference>
<dbReference type="HAMAP" id="MF_01306_B">
    <property type="entry name" value="Ribosomal_uS4_B"/>
    <property type="match status" value="1"/>
</dbReference>
<evidence type="ECO:0000256" key="6">
    <source>
        <dbReference type="ARBA" id="ARBA00035254"/>
    </source>
</evidence>
<dbReference type="InterPro" id="IPR018079">
    <property type="entry name" value="Ribosomal_uS4_CS"/>
</dbReference>